<reference evidence="2 3" key="1">
    <citation type="submission" date="2018-08" db="EMBL/GenBank/DDBJ databases">
        <title>Genome sequence of strict halophilic Halobacillus trueperi SS1 isolated from Lunsu, a salty water body of North West Himalayas.</title>
        <authorList>
            <person name="Gupta S."/>
            <person name="Sharma P."/>
            <person name="Dev K."/>
            <person name="Baumler D."/>
            <person name="Sourirajan A."/>
        </authorList>
    </citation>
    <scope>NUCLEOTIDE SEQUENCE [LARGE SCALE GENOMIC DNA]</scope>
    <source>
        <strain evidence="2 3">SS1</strain>
    </source>
</reference>
<evidence type="ECO:0000313" key="3">
    <source>
        <dbReference type="Proteomes" id="UP000257032"/>
    </source>
</evidence>
<dbReference type="EMBL" id="QTLC01000055">
    <property type="protein sequence ID" value="RDY69953.1"/>
    <property type="molecule type" value="Genomic_DNA"/>
</dbReference>
<dbReference type="AlphaFoldDB" id="A0A3D8VKZ1"/>
<evidence type="ECO:0000256" key="1">
    <source>
        <dbReference type="SAM" id="Phobius"/>
    </source>
</evidence>
<organism evidence="2 3">
    <name type="scientific">Halobacillus trueperi</name>
    <dbReference type="NCBI Taxonomy" id="156205"/>
    <lineage>
        <taxon>Bacteria</taxon>
        <taxon>Bacillati</taxon>
        <taxon>Bacillota</taxon>
        <taxon>Bacilli</taxon>
        <taxon>Bacillales</taxon>
        <taxon>Bacillaceae</taxon>
        <taxon>Halobacillus</taxon>
    </lineage>
</organism>
<protein>
    <submittedName>
        <fullName evidence="2">Uncharacterized protein</fullName>
    </submittedName>
</protein>
<dbReference type="Proteomes" id="UP000257032">
    <property type="component" value="Unassembled WGS sequence"/>
</dbReference>
<accession>A0A3D8VKZ1</accession>
<keyword evidence="1" id="KW-0812">Transmembrane</keyword>
<name>A0A3D8VKZ1_9BACI</name>
<evidence type="ECO:0000313" key="2">
    <source>
        <dbReference type="EMBL" id="RDY69953.1"/>
    </source>
</evidence>
<feature type="transmembrane region" description="Helical" evidence="1">
    <location>
        <begin position="31"/>
        <end position="49"/>
    </location>
</feature>
<proteinExistence type="predicted"/>
<gene>
    <name evidence="2" type="ORF">DXT76_15885</name>
</gene>
<sequence length="60" mass="7018">MKDFHAYLWSTLLFSSLIGWTLYHLVGTGSFFLPVIALLIFISIQLNRLESKRNKNERAF</sequence>
<keyword evidence="1" id="KW-0472">Membrane</keyword>
<keyword evidence="1" id="KW-1133">Transmembrane helix</keyword>
<comment type="caution">
    <text evidence="2">The sequence shown here is derived from an EMBL/GenBank/DDBJ whole genome shotgun (WGS) entry which is preliminary data.</text>
</comment>
<dbReference type="RefSeq" id="WP_115894749.1">
    <property type="nucleotide sequence ID" value="NZ_QTLC01000055.1"/>
</dbReference>